<feature type="coiled-coil region" evidence="1">
    <location>
        <begin position="143"/>
        <end position="186"/>
    </location>
</feature>
<accession>A0A0F9DK81</accession>
<reference evidence="2" key="1">
    <citation type="journal article" date="2015" name="Nature">
        <title>Complex archaea that bridge the gap between prokaryotes and eukaryotes.</title>
        <authorList>
            <person name="Spang A."/>
            <person name="Saw J.H."/>
            <person name="Jorgensen S.L."/>
            <person name="Zaremba-Niedzwiedzka K."/>
            <person name="Martijn J."/>
            <person name="Lind A.E."/>
            <person name="van Eijk R."/>
            <person name="Schleper C."/>
            <person name="Guy L."/>
            <person name="Ettema T.J."/>
        </authorList>
    </citation>
    <scope>NUCLEOTIDE SEQUENCE</scope>
</reference>
<comment type="caution">
    <text evidence="2">The sequence shown here is derived from an EMBL/GenBank/DDBJ whole genome shotgun (WGS) entry which is preliminary data.</text>
</comment>
<dbReference type="AlphaFoldDB" id="A0A0F9DK81"/>
<evidence type="ECO:0000256" key="1">
    <source>
        <dbReference type="SAM" id="Coils"/>
    </source>
</evidence>
<gene>
    <name evidence="2" type="ORF">LCGC14_2536000</name>
</gene>
<organism evidence="2">
    <name type="scientific">marine sediment metagenome</name>
    <dbReference type="NCBI Taxonomy" id="412755"/>
    <lineage>
        <taxon>unclassified sequences</taxon>
        <taxon>metagenomes</taxon>
        <taxon>ecological metagenomes</taxon>
    </lineage>
</organism>
<protein>
    <submittedName>
        <fullName evidence="2">Uncharacterized protein</fullName>
    </submittedName>
</protein>
<keyword evidence="1" id="KW-0175">Coiled coil</keyword>
<dbReference type="EMBL" id="LAZR01041268">
    <property type="protein sequence ID" value="KKL12413.1"/>
    <property type="molecule type" value="Genomic_DNA"/>
</dbReference>
<name>A0A0F9DK81_9ZZZZ</name>
<evidence type="ECO:0000313" key="2">
    <source>
        <dbReference type="EMBL" id="KKL12413.1"/>
    </source>
</evidence>
<sequence>MINTNNIIRNPTLHYRLDLGEPGIAFPASASQSTLRVVSHEIGNMVRFRRVAAEEGKTIIGGGIHLHRQFVGSFLATVSGETVAYMVERKDSAEITPHNNTQSLSKDNLDEDSLLKSNATAEERPTSPPPLDASGGITETVILAQLYAKKSDLEQEKKIDSEEQNVEDLQEKIDKVNQAIQKLIGQRLFKTQEKILDTIEKANHIATKLAGVPENSTKELNDNPARNDGIDEAKKVLQL</sequence>
<proteinExistence type="predicted"/>